<reference evidence="3" key="1">
    <citation type="submission" date="2023-03" db="EMBL/GenBank/DDBJ databases">
        <authorList>
            <person name="Steffen K."/>
            <person name="Cardenas P."/>
        </authorList>
    </citation>
    <scope>NUCLEOTIDE SEQUENCE</scope>
</reference>
<dbReference type="InterPro" id="IPR007123">
    <property type="entry name" value="Gelsolin-like_dom"/>
</dbReference>
<dbReference type="SMART" id="SM00262">
    <property type="entry name" value="GEL"/>
    <property type="match status" value="1"/>
</dbReference>
<dbReference type="AlphaFoldDB" id="A0AA35SI57"/>
<dbReference type="Proteomes" id="UP001174909">
    <property type="component" value="Unassembled WGS sequence"/>
</dbReference>
<dbReference type="GO" id="GO:0005737">
    <property type="term" value="C:cytoplasm"/>
    <property type="evidence" value="ECO:0007669"/>
    <property type="project" value="TreeGrafter"/>
</dbReference>
<dbReference type="Pfam" id="PF00626">
    <property type="entry name" value="Gelsolin"/>
    <property type="match status" value="1"/>
</dbReference>
<dbReference type="EMBL" id="CASHTH010002416">
    <property type="protein sequence ID" value="CAI8029583.1"/>
    <property type="molecule type" value="Genomic_DNA"/>
</dbReference>
<sequence length="161" mass="17800">MIHIVDERDISPSHKFYNSLPDVDVEKDEQEVGLLYSIVSSVVLCNTAVREAHIIMYLLCPQDDSDFQPTLLRVSDETGSLETSIVAEGNLARGSLDPKDVFIADTGKEVFVWIGSGASSAENQNALPYAHNYLMKTKHPLVPVTCIKDGRETSAFNAIFR</sequence>
<dbReference type="GO" id="GO:0008154">
    <property type="term" value="P:actin polymerization or depolymerization"/>
    <property type="evidence" value="ECO:0007669"/>
    <property type="project" value="TreeGrafter"/>
</dbReference>
<dbReference type="GO" id="GO:0015629">
    <property type="term" value="C:actin cytoskeleton"/>
    <property type="evidence" value="ECO:0007669"/>
    <property type="project" value="TreeGrafter"/>
</dbReference>
<feature type="domain" description="Gelsolin-like" evidence="2">
    <location>
        <begin position="86"/>
        <end position="156"/>
    </location>
</feature>
<dbReference type="Gene3D" id="3.40.20.10">
    <property type="entry name" value="Severin"/>
    <property type="match status" value="1"/>
</dbReference>
<dbReference type="PANTHER" id="PTHR11977:SF51">
    <property type="entry name" value="PROTEIN FLIGHTLESS-1 HOMOLOG"/>
    <property type="match status" value="1"/>
</dbReference>
<organism evidence="3 4">
    <name type="scientific">Geodia barretti</name>
    <name type="common">Barrett's horny sponge</name>
    <dbReference type="NCBI Taxonomy" id="519541"/>
    <lineage>
        <taxon>Eukaryota</taxon>
        <taxon>Metazoa</taxon>
        <taxon>Porifera</taxon>
        <taxon>Demospongiae</taxon>
        <taxon>Heteroscleromorpha</taxon>
        <taxon>Tetractinellida</taxon>
        <taxon>Astrophorina</taxon>
        <taxon>Geodiidae</taxon>
        <taxon>Geodia</taxon>
    </lineage>
</organism>
<dbReference type="PANTHER" id="PTHR11977">
    <property type="entry name" value="VILLIN"/>
    <property type="match status" value="1"/>
</dbReference>
<evidence type="ECO:0000313" key="3">
    <source>
        <dbReference type="EMBL" id="CAI8029583.1"/>
    </source>
</evidence>
<accession>A0AA35SI57</accession>
<protein>
    <submittedName>
        <fullName evidence="3">Gelsolin-like protein 2</fullName>
    </submittedName>
</protein>
<gene>
    <name evidence="3" type="ORF">GBAR_LOCUS16794</name>
</gene>
<proteinExistence type="predicted"/>
<evidence type="ECO:0000256" key="1">
    <source>
        <dbReference type="ARBA" id="ARBA00022737"/>
    </source>
</evidence>
<evidence type="ECO:0000313" key="4">
    <source>
        <dbReference type="Proteomes" id="UP001174909"/>
    </source>
</evidence>
<comment type="caution">
    <text evidence="3">The sequence shown here is derived from an EMBL/GenBank/DDBJ whole genome shotgun (WGS) entry which is preliminary data.</text>
</comment>
<dbReference type="InterPro" id="IPR029006">
    <property type="entry name" value="ADF-H/Gelsolin-like_dom_sf"/>
</dbReference>
<keyword evidence="4" id="KW-1185">Reference proteome</keyword>
<dbReference type="SUPFAM" id="SSF55753">
    <property type="entry name" value="Actin depolymerizing proteins"/>
    <property type="match status" value="1"/>
</dbReference>
<dbReference type="GO" id="GO:0051015">
    <property type="term" value="F:actin filament binding"/>
    <property type="evidence" value="ECO:0007669"/>
    <property type="project" value="InterPro"/>
</dbReference>
<evidence type="ECO:0000259" key="2">
    <source>
        <dbReference type="Pfam" id="PF00626"/>
    </source>
</evidence>
<dbReference type="InterPro" id="IPR007122">
    <property type="entry name" value="Villin/Gelsolin"/>
</dbReference>
<keyword evidence="1" id="KW-0677">Repeat</keyword>
<dbReference type="CDD" id="cd11292">
    <property type="entry name" value="gelsolin_S3_like"/>
    <property type="match status" value="1"/>
</dbReference>
<name>A0AA35SI57_GEOBA</name>